<gene>
    <name evidence="14" type="ordered locus">Acry_2995</name>
</gene>
<dbReference type="HOGENOM" id="CLU_075520_1_0_5"/>
<proteinExistence type="inferred from homology"/>
<feature type="transmembrane region" description="Helical" evidence="12">
    <location>
        <begin position="54"/>
        <end position="78"/>
    </location>
</feature>
<evidence type="ECO:0000313" key="14">
    <source>
        <dbReference type="EMBL" id="ABQ32185.1"/>
    </source>
</evidence>
<evidence type="ECO:0000256" key="11">
    <source>
        <dbReference type="ARBA" id="ARBA00023136"/>
    </source>
</evidence>
<evidence type="ECO:0000256" key="7">
    <source>
        <dbReference type="ARBA" id="ARBA00022723"/>
    </source>
</evidence>
<evidence type="ECO:0000256" key="8">
    <source>
        <dbReference type="ARBA" id="ARBA00022982"/>
    </source>
</evidence>
<evidence type="ECO:0000256" key="1">
    <source>
        <dbReference type="ARBA" id="ARBA00004651"/>
    </source>
</evidence>
<evidence type="ECO:0000256" key="12">
    <source>
        <dbReference type="SAM" id="Phobius"/>
    </source>
</evidence>
<feature type="transmembrane region" description="Helical" evidence="12">
    <location>
        <begin position="12"/>
        <end position="34"/>
    </location>
</feature>
<evidence type="ECO:0000256" key="2">
    <source>
        <dbReference type="ARBA" id="ARBA00008622"/>
    </source>
</evidence>
<accession>A5G2V3</accession>
<dbReference type="RefSeq" id="WP_012040469.1">
    <property type="nucleotide sequence ID" value="NC_009484.1"/>
</dbReference>
<feature type="transmembrane region" description="Helical" evidence="12">
    <location>
        <begin position="122"/>
        <end position="142"/>
    </location>
</feature>
<dbReference type="Proteomes" id="UP000000245">
    <property type="component" value="Chromosome"/>
</dbReference>
<dbReference type="PANTHER" id="PTHR30485:SF1">
    <property type="entry name" value="CYTOCHROME YDHU-RELATED"/>
    <property type="match status" value="1"/>
</dbReference>
<reference evidence="14 15" key="1">
    <citation type="submission" date="2007-05" db="EMBL/GenBank/DDBJ databases">
        <title>Complete sequence of chromosome of Acidiphilium cryptum JF-5.</title>
        <authorList>
            <consortium name="US DOE Joint Genome Institute"/>
            <person name="Copeland A."/>
            <person name="Lucas S."/>
            <person name="Lapidus A."/>
            <person name="Barry K."/>
            <person name="Detter J.C."/>
            <person name="Glavina del Rio T."/>
            <person name="Hammon N."/>
            <person name="Israni S."/>
            <person name="Dalin E."/>
            <person name="Tice H."/>
            <person name="Pitluck S."/>
            <person name="Sims D."/>
            <person name="Brettin T."/>
            <person name="Bruce D."/>
            <person name="Han C."/>
            <person name="Schmutz J."/>
            <person name="Larimer F."/>
            <person name="Land M."/>
            <person name="Hauser L."/>
            <person name="Kyrpides N."/>
            <person name="Kim E."/>
            <person name="Magnuson T."/>
            <person name="Richardson P."/>
        </authorList>
    </citation>
    <scope>NUCLEOTIDE SEQUENCE [LARGE SCALE GENOMIC DNA]</scope>
    <source>
        <strain evidence="14 15">JF-5</strain>
    </source>
</reference>
<dbReference type="EMBL" id="CP000697">
    <property type="protein sequence ID" value="ABQ32185.1"/>
    <property type="molecule type" value="Genomic_DNA"/>
</dbReference>
<keyword evidence="15" id="KW-1185">Reference proteome</keyword>
<keyword evidence="11 12" id="KW-0472">Membrane</keyword>
<dbReference type="eggNOG" id="COG4117">
    <property type="taxonomic scope" value="Bacteria"/>
</dbReference>
<keyword evidence="9 12" id="KW-1133">Transmembrane helix</keyword>
<dbReference type="GO" id="GO:0022904">
    <property type="term" value="P:respiratory electron transport chain"/>
    <property type="evidence" value="ECO:0007669"/>
    <property type="project" value="InterPro"/>
</dbReference>
<comment type="subcellular location">
    <subcellularLocation>
        <location evidence="1">Cell membrane</location>
        <topology evidence="1">Multi-pass membrane protein</topology>
    </subcellularLocation>
</comment>
<dbReference type="STRING" id="349163.Acry_2995"/>
<keyword evidence="10" id="KW-0408">Iron</keyword>
<dbReference type="PANTHER" id="PTHR30485">
    <property type="entry name" value="NI/FE-HYDROGENASE 1 B-TYPE CYTOCHROME SUBUNIT"/>
    <property type="match status" value="1"/>
</dbReference>
<evidence type="ECO:0000256" key="5">
    <source>
        <dbReference type="ARBA" id="ARBA00022617"/>
    </source>
</evidence>
<dbReference type="SUPFAM" id="SSF81342">
    <property type="entry name" value="Transmembrane di-heme cytochromes"/>
    <property type="match status" value="1"/>
</dbReference>
<keyword evidence="5" id="KW-0349">Heme</keyword>
<keyword evidence="4" id="KW-1003">Cell membrane</keyword>
<comment type="similarity">
    <text evidence="2">Belongs to the HupC/HyaC/HydC family.</text>
</comment>
<dbReference type="GO" id="GO:0009055">
    <property type="term" value="F:electron transfer activity"/>
    <property type="evidence" value="ECO:0007669"/>
    <property type="project" value="InterPro"/>
</dbReference>
<dbReference type="PRINTS" id="PR00161">
    <property type="entry name" value="NIHGNASECYTB"/>
</dbReference>
<dbReference type="Gene3D" id="1.20.950.20">
    <property type="entry name" value="Transmembrane di-heme cytochromes, Chain C"/>
    <property type="match status" value="1"/>
</dbReference>
<evidence type="ECO:0000313" key="15">
    <source>
        <dbReference type="Proteomes" id="UP000000245"/>
    </source>
</evidence>
<name>A5G2V3_ACICJ</name>
<dbReference type="InterPro" id="IPR016174">
    <property type="entry name" value="Di-haem_cyt_TM"/>
</dbReference>
<dbReference type="GO" id="GO:0020037">
    <property type="term" value="F:heme binding"/>
    <property type="evidence" value="ECO:0007669"/>
    <property type="project" value="TreeGrafter"/>
</dbReference>
<keyword evidence="7" id="KW-0479">Metal-binding</keyword>
<evidence type="ECO:0000256" key="9">
    <source>
        <dbReference type="ARBA" id="ARBA00022989"/>
    </source>
</evidence>
<keyword evidence="3" id="KW-0813">Transport</keyword>
<keyword evidence="6 12" id="KW-0812">Transmembrane</keyword>
<protein>
    <submittedName>
        <fullName evidence="14">Thiosulfate reductase cytochrome B subunit (Membrane anchoring protein)-like protein</fullName>
    </submittedName>
</protein>
<dbReference type="GO" id="GO:0005506">
    <property type="term" value="F:iron ion binding"/>
    <property type="evidence" value="ECO:0007669"/>
    <property type="project" value="InterPro"/>
</dbReference>
<feature type="transmembrane region" description="Helical" evidence="12">
    <location>
        <begin position="162"/>
        <end position="185"/>
    </location>
</feature>
<dbReference type="GO" id="GO:0005886">
    <property type="term" value="C:plasma membrane"/>
    <property type="evidence" value="ECO:0007669"/>
    <property type="project" value="UniProtKB-SubCell"/>
</dbReference>
<evidence type="ECO:0000256" key="4">
    <source>
        <dbReference type="ARBA" id="ARBA00022475"/>
    </source>
</evidence>
<keyword evidence="8" id="KW-0249">Electron transport</keyword>
<evidence type="ECO:0000256" key="3">
    <source>
        <dbReference type="ARBA" id="ARBA00022448"/>
    </source>
</evidence>
<dbReference type="Pfam" id="PF01292">
    <property type="entry name" value="Ni_hydr_CYTB"/>
    <property type="match status" value="1"/>
</dbReference>
<dbReference type="AlphaFoldDB" id="A5G2V3"/>
<evidence type="ECO:0000259" key="13">
    <source>
        <dbReference type="Pfam" id="PF01292"/>
    </source>
</evidence>
<dbReference type="InterPro" id="IPR011577">
    <property type="entry name" value="Cyt_b561_bac/Ni-Hgenase"/>
</dbReference>
<organism evidence="14 15">
    <name type="scientific">Acidiphilium cryptum (strain JF-5)</name>
    <dbReference type="NCBI Taxonomy" id="349163"/>
    <lineage>
        <taxon>Bacteria</taxon>
        <taxon>Pseudomonadati</taxon>
        <taxon>Pseudomonadota</taxon>
        <taxon>Alphaproteobacteria</taxon>
        <taxon>Acetobacterales</taxon>
        <taxon>Acidocellaceae</taxon>
        <taxon>Acidiphilium</taxon>
    </lineage>
</organism>
<feature type="domain" description="Cytochrome b561 bacterial/Ni-hydrogenase" evidence="13">
    <location>
        <begin position="8"/>
        <end position="195"/>
    </location>
</feature>
<evidence type="ECO:0000256" key="10">
    <source>
        <dbReference type="ARBA" id="ARBA00023004"/>
    </source>
</evidence>
<dbReference type="InterPro" id="IPR051542">
    <property type="entry name" value="Hydrogenase_cytochrome"/>
</dbReference>
<dbReference type="InterPro" id="IPR000516">
    <property type="entry name" value="Ni-dep_Hydgase_cyt-B"/>
</dbReference>
<sequence length="210" mass="23400">MRRHRPIHPLPLRVMHWLNAVAIITLIGSGWEIYDASPFLPFTFPQWATIGQWLGGAIAWHLAAIWLLMLNGLAYLAWGTASGHFRRKLLPVTPRAVLRDIWAALRLRLPHEVGVYNAVQRLLYLGVIALGILAVLSGLAVWKPVQLWYLSDLFGGFFDSRIVHFIAMAGISAFLIVHVLLVALVPRVLPAMITGGRLPDPLPKMTEAAE</sequence>
<dbReference type="KEGG" id="acr:Acry_2995"/>
<evidence type="ECO:0000256" key="6">
    <source>
        <dbReference type="ARBA" id="ARBA00022692"/>
    </source>
</evidence>